<accession>A0ABM0YJ93</accession>
<dbReference type="GeneID" id="104779117"/>
<dbReference type="RefSeq" id="XP_010501810.1">
    <property type="nucleotide sequence ID" value="XM_010503508.1"/>
</dbReference>
<dbReference type="Pfam" id="PF25597">
    <property type="entry name" value="SH3_retrovirus"/>
    <property type="match status" value="1"/>
</dbReference>
<sequence length="127" mass="14892">MFIGYSTTRKGYKCYDPETKRVMVSRDVKFVETQGYYNRKNWEDLQHSDVPPTQQPQSTPDSPMNTNDESILEEEVTPEELVTQTTDNHDNEDIIPLRRNQRLKFPPPSNLKNTRVYYNNMAVAHPI</sequence>
<gene>
    <name evidence="4" type="primary">LOC104779117</name>
</gene>
<name>A0ABM0YJ93_CAMSA</name>
<organism evidence="3 4">
    <name type="scientific">Camelina sativa</name>
    <name type="common">False flax</name>
    <name type="synonym">Myagrum sativum</name>
    <dbReference type="NCBI Taxonomy" id="90675"/>
    <lineage>
        <taxon>Eukaryota</taxon>
        <taxon>Viridiplantae</taxon>
        <taxon>Streptophyta</taxon>
        <taxon>Embryophyta</taxon>
        <taxon>Tracheophyta</taxon>
        <taxon>Spermatophyta</taxon>
        <taxon>Magnoliopsida</taxon>
        <taxon>eudicotyledons</taxon>
        <taxon>Gunneridae</taxon>
        <taxon>Pentapetalae</taxon>
        <taxon>rosids</taxon>
        <taxon>malvids</taxon>
        <taxon>Brassicales</taxon>
        <taxon>Brassicaceae</taxon>
        <taxon>Camelineae</taxon>
        <taxon>Camelina</taxon>
    </lineage>
</organism>
<reference evidence="3" key="1">
    <citation type="journal article" date="2014" name="Nat. Commun.">
        <title>The emerging biofuel crop Camelina sativa retains a highly undifferentiated hexaploid genome structure.</title>
        <authorList>
            <person name="Kagale S."/>
            <person name="Koh C."/>
            <person name="Nixon J."/>
            <person name="Bollina V."/>
            <person name="Clarke W.E."/>
            <person name="Tuteja R."/>
            <person name="Spillane C."/>
            <person name="Robinson S.J."/>
            <person name="Links M.G."/>
            <person name="Clarke C."/>
            <person name="Higgins E.E."/>
            <person name="Huebert T."/>
            <person name="Sharpe A.G."/>
            <person name="Parkin I.A."/>
        </authorList>
    </citation>
    <scope>NUCLEOTIDE SEQUENCE [LARGE SCALE GENOMIC DNA]</scope>
    <source>
        <strain evidence="3">cv. DH55</strain>
    </source>
</reference>
<reference evidence="4" key="2">
    <citation type="submission" date="2025-08" db="UniProtKB">
        <authorList>
            <consortium name="RefSeq"/>
        </authorList>
    </citation>
    <scope>IDENTIFICATION</scope>
    <source>
        <tissue evidence="4">Leaf</tissue>
    </source>
</reference>
<feature type="compositionally biased region" description="Low complexity" evidence="1">
    <location>
        <begin position="48"/>
        <end position="63"/>
    </location>
</feature>
<evidence type="ECO:0000313" key="3">
    <source>
        <dbReference type="Proteomes" id="UP000694864"/>
    </source>
</evidence>
<keyword evidence="3" id="KW-1185">Reference proteome</keyword>
<feature type="domain" description="Retroviral polymerase SH3-like" evidence="2">
    <location>
        <begin position="1"/>
        <end position="40"/>
    </location>
</feature>
<feature type="region of interest" description="Disordered" evidence="1">
    <location>
        <begin position="41"/>
        <end position="108"/>
    </location>
</feature>
<protein>
    <submittedName>
        <fullName evidence="4">Uncharacterized protein LOC104779117</fullName>
    </submittedName>
</protein>
<proteinExistence type="predicted"/>
<feature type="compositionally biased region" description="Basic and acidic residues" evidence="1">
    <location>
        <begin position="87"/>
        <end position="96"/>
    </location>
</feature>
<evidence type="ECO:0000256" key="1">
    <source>
        <dbReference type="SAM" id="MobiDB-lite"/>
    </source>
</evidence>
<dbReference type="InterPro" id="IPR057670">
    <property type="entry name" value="SH3_retrovirus"/>
</dbReference>
<dbReference type="Proteomes" id="UP000694864">
    <property type="component" value="Chromosome 3"/>
</dbReference>
<evidence type="ECO:0000313" key="4">
    <source>
        <dbReference type="RefSeq" id="XP_010501810.1"/>
    </source>
</evidence>
<evidence type="ECO:0000259" key="2">
    <source>
        <dbReference type="Pfam" id="PF25597"/>
    </source>
</evidence>